<organism evidence="2">
    <name type="scientific">marine sediment metagenome</name>
    <dbReference type="NCBI Taxonomy" id="412755"/>
    <lineage>
        <taxon>unclassified sequences</taxon>
        <taxon>metagenomes</taxon>
        <taxon>ecological metagenomes</taxon>
    </lineage>
</organism>
<proteinExistence type="predicted"/>
<keyword evidence="1" id="KW-0472">Membrane</keyword>
<dbReference type="AlphaFoldDB" id="X1UUN1"/>
<dbReference type="EMBL" id="BARW01035545">
    <property type="protein sequence ID" value="GAJ21184.1"/>
    <property type="molecule type" value="Genomic_DNA"/>
</dbReference>
<reference evidence="2" key="1">
    <citation type="journal article" date="2014" name="Front. Microbiol.">
        <title>High frequency of phylogenetically diverse reductive dehalogenase-homologous genes in deep subseafloor sedimentary metagenomes.</title>
        <authorList>
            <person name="Kawai M."/>
            <person name="Futagami T."/>
            <person name="Toyoda A."/>
            <person name="Takaki Y."/>
            <person name="Nishi S."/>
            <person name="Hori S."/>
            <person name="Arai W."/>
            <person name="Tsubouchi T."/>
            <person name="Morono Y."/>
            <person name="Uchiyama I."/>
            <person name="Ito T."/>
            <person name="Fujiyama A."/>
            <person name="Inagaki F."/>
            <person name="Takami H."/>
        </authorList>
    </citation>
    <scope>NUCLEOTIDE SEQUENCE</scope>
    <source>
        <strain evidence="2">Expedition CK06-06</strain>
    </source>
</reference>
<gene>
    <name evidence="2" type="ORF">S12H4_55416</name>
</gene>
<protein>
    <submittedName>
        <fullName evidence="2">Uncharacterized protein</fullName>
    </submittedName>
</protein>
<comment type="caution">
    <text evidence="2">The sequence shown here is derived from an EMBL/GenBank/DDBJ whole genome shotgun (WGS) entry which is preliminary data.</text>
</comment>
<accession>X1UUN1</accession>
<evidence type="ECO:0000256" key="1">
    <source>
        <dbReference type="SAM" id="Phobius"/>
    </source>
</evidence>
<keyword evidence="1" id="KW-1133">Transmembrane helix</keyword>
<feature type="transmembrane region" description="Helical" evidence="1">
    <location>
        <begin position="6"/>
        <end position="27"/>
    </location>
</feature>
<name>X1UUN1_9ZZZZ</name>
<evidence type="ECO:0000313" key="2">
    <source>
        <dbReference type="EMBL" id="GAJ21184.1"/>
    </source>
</evidence>
<sequence length="149" mass="16315">MESESGDSILGIMVMAIFGVAGITVLAPTLQRIFAATPVAQSYAAQTYLGSTDYRVLEADGQLRWLSLVDAPPFTPWITATFFNDGDVTTDPPGQVSVYIAVNNPDALVELKKGESQCADFSFAQRRIEIIFYKTDPGKRARVRVEGKY</sequence>
<keyword evidence="1" id="KW-0812">Transmembrane</keyword>